<organism evidence="2 3">
    <name type="scientific">Trichonephila inaurata madagascariensis</name>
    <dbReference type="NCBI Taxonomy" id="2747483"/>
    <lineage>
        <taxon>Eukaryota</taxon>
        <taxon>Metazoa</taxon>
        <taxon>Ecdysozoa</taxon>
        <taxon>Arthropoda</taxon>
        <taxon>Chelicerata</taxon>
        <taxon>Arachnida</taxon>
        <taxon>Araneae</taxon>
        <taxon>Araneomorphae</taxon>
        <taxon>Entelegynae</taxon>
        <taxon>Araneoidea</taxon>
        <taxon>Nephilidae</taxon>
        <taxon>Trichonephila</taxon>
        <taxon>Trichonephila inaurata</taxon>
    </lineage>
</organism>
<evidence type="ECO:0000256" key="1">
    <source>
        <dbReference type="SAM" id="MobiDB-lite"/>
    </source>
</evidence>
<reference evidence="2" key="1">
    <citation type="submission" date="2020-08" db="EMBL/GenBank/DDBJ databases">
        <title>Multicomponent nature underlies the extraordinary mechanical properties of spider dragline silk.</title>
        <authorList>
            <person name="Kono N."/>
            <person name="Nakamura H."/>
            <person name="Mori M."/>
            <person name="Yoshida Y."/>
            <person name="Ohtoshi R."/>
            <person name="Malay A.D."/>
            <person name="Moran D.A.P."/>
            <person name="Tomita M."/>
            <person name="Numata K."/>
            <person name="Arakawa K."/>
        </authorList>
    </citation>
    <scope>NUCLEOTIDE SEQUENCE</scope>
</reference>
<protein>
    <submittedName>
        <fullName evidence="2">Uncharacterized protein</fullName>
    </submittedName>
</protein>
<sequence>MQDAEKKNGGKCEKLPNPETQLCESPLRSVGLPRSPIQSRRKRNRRCFNPSFVPRTHCERPGESIRTPKGVSTPQKGAGNMCGPPFARVDSTSGRGNRLYQKILTPGGPVTAQSNRRRINEVGPWMEL</sequence>
<dbReference type="Proteomes" id="UP000886998">
    <property type="component" value="Unassembled WGS sequence"/>
</dbReference>
<accession>A0A8X6MGK0</accession>
<keyword evidence="3" id="KW-1185">Reference proteome</keyword>
<evidence type="ECO:0000313" key="3">
    <source>
        <dbReference type="Proteomes" id="UP000886998"/>
    </source>
</evidence>
<evidence type="ECO:0000313" key="2">
    <source>
        <dbReference type="EMBL" id="GFS51157.1"/>
    </source>
</evidence>
<comment type="caution">
    <text evidence="2">The sequence shown here is derived from an EMBL/GenBank/DDBJ whole genome shotgun (WGS) entry which is preliminary data.</text>
</comment>
<feature type="compositionally biased region" description="Basic and acidic residues" evidence="1">
    <location>
        <begin position="1"/>
        <end position="16"/>
    </location>
</feature>
<gene>
    <name evidence="2" type="ORF">TNIN_24681</name>
</gene>
<dbReference type="AlphaFoldDB" id="A0A8X6MGK0"/>
<name>A0A8X6MGK0_9ARAC</name>
<dbReference type="EMBL" id="BMAV01026528">
    <property type="protein sequence ID" value="GFS51157.1"/>
    <property type="molecule type" value="Genomic_DNA"/>
</dbReference>
<proteinExistence type="predicted"/>
<feature type="region of interest" description="Disordered" evidence="1">
    <location>
        <begin position="1"/>
        <end position="128"/>
    </location>
</feature>